<reference evidence="2 3" key="1">
    <citation type="journal article" date="2021" name="BMC Genomics">
        <title>Datura genome reveals duplications of psychoactive alkaloid biosynthetic genes and high mutation rate following tissue culture.</title>
        <authorList>
            <person name="Rajewski A."/>
            <person name="Carter-House D."/>
            <person name="Stajich J."/>
            <person name="Litt A."/>
        </authorList>
    </citation>
    <scope>NUCLEOTIDE SEQUENCE [LARGE SCALE GENOMIC DNA]</scope>
    <source>
        <strain evidence="2">AR-01</strain>
    </source>
</reference>
<name>A0ABS8S547_DATST</name>
<dbReference type="EMBL" id="JACEIK010000293">
    <property type="protein sequence ID" value="MCD7454248.1"/>
    <property type="molecule type" value="Genomic_DNA"/>
</dbReference>
<feature type="region of interest" description="Disordered" evidence="1">
    <location>
        <begin position="77"/>
        <end position="103"/>
    </location>
</feature>
<protein>
    <submittedName>
        <fullName evidence="2">Uncharacterized protein</fullName>
    </submittedName>
</protein>
<evidence type="ECO:0000313" key="3">
    <source>
        <dbReference type="Proteomes" id="UP000823775"/>
    </source>
</evidence>
<dbReference type="Proteomes" id="UP000823775">
    <property type="component" value="Unassembled WGS sequence"/>
</dbReference>
<evidence type="ECO:0000256" key="1">
    <source>
        <dbReference type="SAM" id="MobiDB-lite"/>
    </source>
</evidence>
<gene>
    <name evidence="2" type="ORF">HAX54_024075</name>
</gene>
<accession>A0ABS8S547</accession>
<proteinExistence type="predicted"/>
<feature type="compositionally biased region" description="Polar residues" evidence="1">
    <location>
        <begin position="9"/>
        <end position="21"/>
    </location>
</feature>
<organism evidence="2 3">
    <name type="scientific">Datura stramonium</name>
    <name type="common">Jimsonweed</name>
    <name type="synonym">Common thornapple</name>
    <dbReference type="NCBI Taxonomy" id="4076"/>
    <lineage>
        <taxon>Eukaryota</taxon>
        <taxon>Viridiplantae</taxon>
        <taxon>Streptophyta</taxon>
        <taxon>Embryophyta</taxon>
        <taxon>Tracheophyta</taxon>
        <taxon>Spermatophyta</taxon>
        <taxon>Magnoliopsida</taxon>
        <taxon>eudicotyledons</taxon>
        <taxon>Gunneridae</taxon>
        <taxon>Pentapetalae</taxon>
        <taxon>asterids</taxon>
        <taxon>lamiids</taxon>
        <taxon>Solanales</taxon>
        <taxon>Solanaceae</taxon>
        <taxon>Solanoideae</taxon>
        <taxon>Datureae</taxon>
        <taxon>Datura</taxon>
    </lineage>
</organism>
<keyword evidence="3" id="KW-1185">Reference proteome</keyword>
<comment type="caution">
    <text evidence="2">The sequence shown here is derived from an EMBL/GenBank/DDBJ whole genome shotgun (WGS) entry which is preliminary data.</text>
</comment>
<sequence>MLGRKRASPTKSTLRNSPRSRITSKGTECYISVPKDLPIQQCERYDLPRALGGGLHIRLGADQYGFIYHGGVEGRKKRKVDLEEEDNEDQGGSGDGASYSHPSDPFECIKADIAIMKKLRRVLPRPPLDGASLSAVVGGTEALQDAFGSQVQAHVELRDDLEQRRRRGSHGTSCS</sequence>
<evidence type="ECO:0000313" key="2">
    <source>
        <dbReference type="EMBL" id="MCD7454248.1"/>
    </source>
</evidence>
<feature type="region of interest" description="Disordered" evidence="1">
    <location>
        <begin position="1"/>
        <end position="21"/>
    </location>
</feature>